<dbReference type="EnsemblMetazoa" id="XM_021350377.2">
    <property type="protein sequence ID" value="XP_021206052.1"/>
    <property type="gene ID" value="LOC110385827"/>
</dbReference>
<sequence length="203" mass="22598">MTENNEIKKTAILNYLNSGIPAVSLVFITVYATIVAAKPAQQKSLGNTSETKSTTVTSTNKQRSKSTEYNTKNLQKITPKPIHRPTKLSSSNIGSISDPTTQQRRNSLRASKTKYSALTIQNSSTTPEDPVEAQIASELIKELRDEVPTKRQNNEKFKPLAGIQFQNTFKIHLSRSSRMPIPLPENNAFCFTNPNSPLCRTFI</sequence>
<feature type="compositionally biased region" description="Low complexity" evidence="1">
    <location>
        <begin position="48"/>
        <end position="59"/>
    </location>
</feature>
<dbReference type="AlphaFoldDB" id="A0A8R2HNB7"/>
<feature type="transmembrane region" description="Helical" evidence="2">
    <location>
        <begin position="12"/>
        <end position="34"/>
    </location>
</feature>
<reference evidence="4" key="1">
    <citation type="journal article" date="2008" name="Insect Biochem. Mol. Biol.">
        <title>The genome of a lepidopteran model insect, the silkworm Bombyx mori.</title>
        <authorList>
            <consortium name="International Silkworm Genome Consortium"/>
        </authorList>
    </citation>
    <scope>NUCLEOTIDE SEQUENCE [LARGE SCALE GENOMIC DNA]</scope>
    <source>
        <strain evidence="4">p50T</strain>
    </source>
</reference>
<name>A0A8R2HNB7_BOMMO</name>
<evidence type="ECO:0000313" key="3">
    <source>
        <dbReference type="EnsemblMetazoa" id="XP_021206052.1"/>
    </source>
</evidence>
<evidence type="ECO:0000313" key="4">
    <source>
        <dbReference type="Proteomes" id="UP000005204"/>
    </source>
</evidence>
<evidence type="ECO:0000256" key="1">
    <source>
        <dbReference type="SAM" id="MobiDB-lite"/>
    </source>
</evidence>
<reference evidence="3" key="2">
    <citation type="submission" date="2022-06" db="UniProtKB">
        <authorList>
            <consortium name="EnsemblMetazoa"/>
        </authorList>
    </citation>
    <scope>IDENTIFICATION</scope>
    <source>
        <strain evidence="3">p50T (Dazao)</strain>
    </source>
</reference>
<keyword evidence="2" id="KW-0812">Transmembrane</keyword>
<evidence type="ECO:0000256" key="2">
    <source>
        <dbReference type="SAM" id="Phobius"/>
    </source>
</evidence>
<protein>
    <submittedName>
        <fullName evidence="3">Uncharacterized protein</fullName>
    </submittedName>
</protein>
<feature type="compositionally biased region" description="Polar residues" evidence="1">
    <location>
        <begin position="87"/>
        <end position="114"/>
    </location>
</feature>
<accession>A0A8R2HNB7</accession>
<organism evidence="3 4">
    <name type="scientific">Bombyx mori</name>
    <name type="common">Silk moth</name>
    <dbReference type="NCBI Taxonomy" id="7091"/>
    <lineage>
        <taxon>Eukaryota</taxon>
        <taxon>Metazoa</taxon>
        <taxon>Ecdysozoa</taxon>
        <taxon>Arthropoda</taxon>
        <taxon>Hexapoda</taxon>
        <taxon>Insecta</taxon>
        <taxon>Pterygota</taxon>
        <taxon>Neoptera</taxon>
        <taxon>Endopterygota</taxon>
        <taxon>Lepidoptera</taxon>
        <taxon>Glossata</taxon>
        <taxon>Ditrysia</taxon>
        <taxon>Bombycoidea</taxon>
        <taxon>Bombycidae</taxon>
        <taxon>Bombycinae</taxon>
        <taxon>Bombyx</taxon>
    </lineage>
</organism>
<proteinExistence type="predicted"/>
<keyword evidence="2" id="KW-1133">Transmembrane helix</keyword>
<dbReference type="Proteomes" id="UP000005204">
    <property type="component" value="Unassembled WGS sequence"/>
</dbReference>
<feature type="region of interest" description="Disordered" evidence="1">
    <location>
        <begin position="41"/>
        <end position="114"/>
    </location>
</feature>
<keyword evidence="2" id="KW-0472">Membrane</keyword>
<keyword evidence="4" id="KW-1185">Reference proteome</keyword>
<feature type="compositionally biased region" description="Polar residues" evidence="1">
    <location>
        <begin position="67"/>
        <end position="76"/>
    </location>
</feature>